<feature type="compositionally biased region" description="Basic and acidic residues" evidence="11">
    <location>
        <begin position="298"/>
        <end position="308"/>
    </location>
</feature>
<sequence length="463" mass="52699">MLETINGRYIVTSVCVLIGSLAWTSQWGVLGPALGGWSSALAWQVLTPLNAGILFLSYYYYLAITTDPGKVPDGWEPPYSIVHSGPADLDTGATGPRYCRTCDAYKPPRSHHCRVCQRCVLKMDHHCPWINNCVGHGNYAYFLRFVFAVGLTCGYALALLIWRLIKILDMNSLENTLRPVTILEMVLIVFDVLGVFMVVFSVGILGLYHLYCLFRGQTSIEASERSQVNRLVKRKKIPPVEFPYDLGAFQNISNVLGNHVLHWWLPRPSPGDGLTFPVRPNTDPQLVYYWPPRDPDSLRPFDEAEKEQQQVNEQQKAAGQPARAPLVRRDSEGYLVREISFAERMYMLDRMEQADAGLTGDPQAPLTRSQPDEHDYPQNDSDEQQWVTEEPCYYDSGSDSDGKYMDEFDDDQKPHYGLSRAYLDDHMDSAAEEHRQHLPTPDDAWETEDEDDDTQDLLNRKIQ</sequence>
<dbReference type="PROSITE" id="PS50216">
    <property type="entry name" value="DHHC"/>
    <property type="match status" value="1"/>
</dbReference>
<dbReference type="AlphaFoldDB" id="A0A1X2GTV1"/>
<evidence type="ECO:0000256" key="7">
    <source>
        <dbReference type="ARBA" id="ARBA00023288"/>
    </source>
</evidence>
<evidence type="ECO:0000256" key="2">
    <source>
        <dbReference type="ARBA" id="ARBA00022679"/>
    </source>
</evidence>
<comment type="similarity">
    <text evidence="10">Belongs to the DHHC palmitoyltransferase family.</text>
</comment>
<keyword evidence="7" id="KW-0449">Lipoprotein</keyword>
<feature type="compositionally biased region" description="Basic and acidic residues" evidence="11">
    <location>
        <begin position="400"/>
        <end position="414"/>
    </location>
</feature>
<dbReference type="GO" id="GO:0019706">
    <property type="term" value="F:protein-cysteine S-palmitoyltransferase activity"/>
    <property type="evidence" value="ECO:0007669"/>
    <property type="project" value="UniProtKB-EC"/>
</dbReference>
<keyword evidence="8 10" id="KW-0012">Acyltransferase</keyword>
<evidence type="ECO:0000313" key="14">
    <source>
        <dbReference type="Proteomes" id="UP000242146"/>
    </source>
</evidence>
<dbReference type="Pfam" id="PF01529">
    <property type="entry name" value="DHHC"/>
    <property type="match status" value="1"/>
</dbReference>
<evidence type="ECO:0000256" key="1">
    <source>
        <dbReference type="ARBA" id="ARBA00004141"/>
    </source>
</evidence>
<reference evidence="13 14" key="1">
    <citation type="submission" date="2016-07" db="EMBL/GenBank/DDBJ databases">
        <title>Pervasive Adenine N6-methylation of Active Genes in Fungi.</title>
        <authorList>
            <consortium name="DOE Joint Genome Institute"/>
            <person name="Mondo S.J."/>
            <person name="Dannebaum R.O."/>
            <person name="Kuo R.C."/>
            <person name="Labutti K."/>
            <person name="Haridas S."/>
            <person name="Kuo A."/>
            <person name="Salamov A."/>
            <person name="Ahrendt S.R."/>
            <person name="Lipzen A."/>
            <person name="Sullivan W."/>
            <person name="Andreopoulos W.B."/>
            <person name="Clum A."/>
            <person name="Lindquist E."/>
            <person name="Daum C."/>
            <person name="Ramamoorthy G.K."/>
            <person name="Gryganskyi A."/>
            <person name="Culley D."/>
            <person name="Magnuson J.K."/>
            <person name="James T.Y."/>
            <person name="O'Malley M.A."/>
            <person name="Stajich J.E."/>
            <person name="Spatafora J.W."/>
            <person name="Visel A."/>
            <person name="Grigoriev I.V."/>
        </authorList>
    </citation>
    <scope>NUCLEOTIDE SEQUENCE [LARGE SCALE GENOMIC DNA]</scope>
    <source>
        <strain evidence="13 14">NRRL 3301</strain>
    </source>
</reference>
<feature type="compositionally biased region" description="Low complexity" evidence="11">
    <location>
        <begin position="309"/>
        <end position="320"/>
    </location>
</feature>
<accession>A0A1X2GTV1</accession>
<feature type="region of interest" description="Disordered" evidence="11">
    <location>
        <begin position="298"/>
        <end position="325"/>
    </location>
</feature>
<comment type="subcellular location">
    <subcellularLocation>
        <location evidence="1">Membrane</location>
        <topology evidence="1">Multi-pass membrane protein</topology>
    </subcellularLocation>
</comment>
<dbReference type="GO" id="GO:0016020">
    <property type="term" value="C:membrane"/>
    <property type="evidence" value="ECO:0007669"/>
    <property type="project" value="UniProtKB-SubCell"/>
</dbReference>
<comment type="catalytic activity">
    <reaction evidence="9 10">
        <text>L-cysteinyl-[protein] + hexadecanoyl-CoA = S-hexadecanoyl-L-cysteinyl-[protein] + CoA</text>
        <dbReference type="Rhea" id="RHEA:36683"/>
        <dbReference type="Rhea" id="RHEA-COMP:10131"/>
        <dbReference type="Rhea" id="RHEA-COMP:11032"/>
        <dbReference type="ChEBI" id="CHEBI:29950"/>
        <dbReference type="ChEBI" id="CHEBI:57287"/>
        <dbReference type="ChEBI" id="CHEBI:57379"/>
        <dbReference type="ChEBI" id="CHEBI:74151"/>
        <dbReference type="EC" id="2.3.1.225"/>
    </reaction>
</comment>
<keyword evidence="6" id="KW-0564">Palmitate</keyword>
<dbReference type="EMBL" id="MCGT01000003">
    <property type="protein sequence ID" value="ORX61435.1"/>
    <property type="molecule type" value="Genomic_DNA"/>
</dbReference>
<evidence type="ECO:0000256" key="6">
    <source>
        <dbReference type="ARBA" id="ARBA00023139"/>
    </source>
</evidence>
<keyword evidence="5 10" id="KW-0472">Membrane</keyword>
<comment type="caution">
    <text evidence="13">The sequence shown here is derived from an EMBL/GenBank/DDBJ whole genome shotgun (WGS) entry which is preliminary data.</text>
</comment>
<proteinExistence type="inferred from homology"/>
<protein>
    <recommendedName>
        <fullName evidence="10">Palmitoyltransferase</fullName>
        <ecNumber evidence="10">2.3.1.225</ecNumber>
    </recommendedName>
</protein>
<keyword evidence="4 10" id="KW-1133">Transmembrane helix</keyword>
<evidence type="ECO:0000259" key="12">
    <source>
        <dbReference type="Pfam" id="PF01529"/>
    </source>
</evidence>
<evidence type="ECO:0000256" key="9">
    <source>
        <dbReference type="ARBA" id="ARBA00048048"/>
    </source>
</evidence>
<comment type="domain">
    <text evidence="10">The DHHC domain is required for palmitoyltransferase activity.</text>
</comment>
<keyword evidence="2 10" id="KW-0808">Transferase</keyword>
<feature type="transmembrane region" description="Helical" evidence="10">
    <location>
        <begin position="9"/>
        <end position="29"/>
    </location>
</feature>
<evidence type="ECO:0000256" key="5">
    <source>
        <dbReference type="ARBA" id="ARBA00023136"/>
    </source>
</evidence>
<feature type="transmembrane region" description="Helical" evidence="10">
    <location>
        <begin position="141"/>
        <end position="165"/>
    </location>
</feature>
<keyword evidence="3 10" id="KW-0812">Transmembrane</keyword>
<feature type="domain" description="Palmitoyltransferase DHHC" evidence="12">
    <location>
        <begin position="96"/>
        <end position="223"/>
    </location>
</feature>
<keyword evidence="14" id="KW-1185">Reference proteome</keyword>
<evidence type="ECO:0000256" key="3">
    <source>
        <dbReference type="ARBA" id="ARBA00022692"/>
    </source>
</evidence>
<dbReference type="STRING" id="101127.A0A1X2GTV1"/>
<feature type="region of interest" description="Disordered" evidence="11">
    <location>
        <begin position="356"/>
        <end position="463"/>
    </location>
</feature>
<evidence type="ECO:0000256" key="8">
    <source>
        <dbReference type="ARBA" id="ARBA00023315"/>
    </source>
</evidence>
<evidence type="ECO:0000256" key="11">
    <source>
        <dbReference type="SAM" id="MobiDB-lite"/>
    </source>
</evidence>
<gene>
    <name evidence="13" type="ORF">DM01DRAFT_1332034</name>
</gene>
<feature type="transmembrane region" description="Helical" evidence="10">
    <location>
        <begin position="41"/>
        <end position="61"/>
    </location>
</feature>
<dbReference type="EC" id="2.3.1.225" evidence="10"/>
<dbReference type="PANTHER" id="PTHR12246">
    <property type="entry name" value="PALMITOYLTRANSFERASE ZDHHC16"/>
    <property type="match status" value="1"/>
</dbReference>
<feature type="compositionally biased region" description="Basic and acidic residues" evidence="11">
    <location>
        <begin position="422"/>
        <end position="436"/>
    </location>
</feature>
<evidence type="ECO:0000256" key="10">
    <source>
        <dbReference type="RuleBase" id="RU079119"/>
    </source>
</evidence>
<dbReference type="InterPro" id="IPR001594">
    <property type="entry name" value="Palmitoyltrfase_DHHC"/>
</dbReference>
<dbReference type="InterPro" id="IPR039859">
    <property type="entry name" value="PFA4/ZDH16/20/ERF2-like"/>
</dbReference>
<organism evidence="13 14">
    <name type="scientific">Hesseltinella vesiculosa</name>
    <dbReference type="NCBI Taxonomy" id="101127"/>
    <lineage>
        <taxon>Eukaryota</taxon>
        <taxon>Fungi</taxon>
        <taxon>Fungi incertae sedis</taxon>
        <taxon>Mucoromycota</taxon>
        <taxon>Mucoromycotina</taxon>
        <taxon>Mucoromycetes</taxon>
        <taxon>Mucorales</taxon>
        <taxon>Cunninghamellaceae</taxon>
        <taxon>Hesseltinella</taxon>
    </lineage>
</organism>
<evidence type="ECO:0000313" key="13">
    <source>
        <dbReference type="EMBL" id="ORX61435.1"/>
    </source>
</evidence>
<name>A0A1X2GTV1_9FUNG</name>
<dbReference type="OrthoDB" id="331948at2759"/>
<feature type="transmembrane region" description="Helical" evidence="10">
    <location>
        <begin position="185"/>
        <end position="208"/>
    </location>
</feature>
<evidence type="ECO:0000256" key="4">
    <source>
        <dbReference type="ARBA" id="ARBA00022989"/>
    </source>
</evidence>
<feature type="compositionally biased region" description="Acidic residues" evidence="11">
    <location>
        <begin position="443"/>
        <end position="455"/>
    </location>
</feature>
<dbReference type="Proteomes" id="UP000242146">
    <property type="component" value="Unassembled WGS sequence"/>
</dbReference>